<keyword evidence="11" id="KW-1185">Reference proteome</keyword>
<sequence>MIIFTKMAFGLPVGLCLAVAIIVHVGEVLSVPTPSWGDSYHVMGTLQLPYAEIVEPFEAYYDAKNNKSKVSYYGGMVDTYQRADMDKNGVSFKVAPMTNYKVTNVQTCFRVNGTANATVTIQGVLPDMKGFKLVGKETINNEKCNKWILKSGDNTKMNVYMMWVSQNNATPVRYEMHGYDSLLGSHYDRYYIDYRNFQSTDIVNTTFDVPKNLTCSGFPGPGLKESQILMNPMQEYINMFDQHINEMFEGFKLKHKPKYNSDKEHTQRKHTFRQNVRFIHSKNRAGLTFRLAVNHLADRSDEEIKLMRGLKITPGNHGGLPFDKSKYSLQAIPEHLDWTLYGAVTPVKDQGVCGSCWSFGTTGTIEGAFFLKHGYQVRLSQQQLIDCSWGEGNNGCDGGEDFRSYHFIQKNGGLTTEDQYGQYLAQDGYCQKNNIKPVVNIQDYVNITSGDKQALMLAIANKGPISVGIDASHKSLSFYANGVYYEPACGNTVDDLDHAVLAVGYGVMNGEAYWLIKNSWSTYWGNDGYVLMSQRNNNCGVATSATYVILL</sequence>
<accession>A0ABQ9ERT1</accession>
<feature type="domain" description="Peptidase C1A papain C-terminal" evidence="8">
    <location>
        <begin position="332"/>
        <end position="549"/>
    </location>
</feature>
<dbReference type="SUPFAM" id="SSF54001">
    <property type="entry name" value="Cysteine proteinases"/>
    <property type="match status" value="1"/>
</dbReference>
<evidence type="ECO:0000313" key="10">
    <source>
        <dbReference type="EMBL" id="KAJ8306105.1"/>
    </source>
</evidence>
<comment type="caution">
    <text evidence="10">The sequence shown here is derived from an EMBL/GenBank/DDBJ whole genome shotgun (WGS) entry which is preliminary data.</text>
</comment>
<dbReference type="PROSITE" id="PS00639">
    <property type="entry name" value="THIOL_PROTEASE_HIS"/>
    <property type="match status" value="1"/>
</dbReference>
<evidence type="ECO:0000313" key="11">
    <source>
        <dbReference type="Proteomes" id="UP001217089"/>
    </source>
</evidence>
<evidence type="ECO:0000256" key="4">
    <source>
        <dbReference type="ARBA" id="ARBA00022807"/>
    </source>
</evidence>
<dbReference type="SMART" id="SM00645">
    <property type="entry name" value="Pept_C1"/>
    <property type="match status" value="1"/>
</dbReference>
<reference evidence="10 11" key="1">
    <citation type="submission" date="2022-12" db="EMBL/GenBank/DDBJ databases">
        <title>Chromosome-level genome of Tegillarca granosa.</title>
        <authorList>
            <person name="Kim J."/>
        </authorList>
    </citation>
    <scope>NUCLEOTIDE SEQUENCE [LARGE SCALE GENOMIC DNA]</scope>
    <source>
        <strain evidence="10">Teg-2019</strain>
        <tissue evidence="10">Adductor muscle</tissue>
    </source>
</reference>
<name>A0ABQ9ERT1_TEGGR</name>
<proteinExistence type="inferred from homology"/>
<protein>
    <recommendedName>
        <fullName evidence="12">Counting factor associated protein D</fullName>
    </recommendedName>
</protein>
<dbReference type="InterPro" id="IPR025661">
    <property type="entry name" value="Pept_asp_AS"/>
</dbReference>
<organism evidence="10 11">
    <name type="scientific">Tegillarca granosa</name>
    <name type="common">Malaysian cockle</name>
    <name type="synonym">Anadara granosa</name>
    <dbReference type="NCBI Taxonomy" id="220873"/>
    <lineage>
        <taxon>Eukaryota</taxon>
        <taxon>Metazoa</taxon>
        <taxon>Spiralia</taxon>
        <taxon>Lophotrochozoa</taxon>
        <taxon>Mollusca</taxon>
        <taxon>Bivalvia</taxon>
        <taxon>Autobranchia</taxon>
        <taxon>Pteriomorphia</taxon>
        <taxon>Arcoida</taxon>
        <taxon>Arcoidea</taxon>
        <taxon>Arcidae</taxon>
        <taxon>Tegillarca</taxon>
    </lineage>
</organism>
<keyword evidence="6" id="KW-1015">Disulfide bond</keyword>
<keyword evidence="3" id="KW-0378">Hydrolase</keyword>
<dbReference type="InterPro" id="IPR000668">
    <property type="entry name" value="Peptidase_C1A_C"/>
</dbReference>
<dbReference type="InterPro" id="IPR000169">
    <property type="entry name" value="Pept_cys_AS"/>
</dbReference>
<evidence type="ECO:0000256" key="3">
    <source>
        <dbReference type="ARBA" id="ARBA00022801"/>
    </source>
</evidence>
<dbReference type="InterPro" id="IPR013201">
    <property type="entry name" value="Prot_inhib_I29"/>
</dbReference>
<evidence type="ECO:0000256" key="2">
    <source>
        <dbReference type="ARBA" id="ARBA00022670"/>
    </source>
</evidence>
<dbReference type="InterPro" id="IPR038765">
    <property type="entry name" value="Papain-like_cys_pep_sf"/>
</dbReference>
<evidence type="ECO:0000256" key="1">
    <source>
        <dbReference type="ARBA" id="ARBA00008455"/>
    </source>
</evidence>
<evidence type="ECO:0000256" key="7">
    <source>
        <dbReference type="SAM" id="SignalP"/>
    </source>
</evidence>
<feature type="domain" description="Cathepsin propeptide inhibitor" evidence="9">
    <location>
        <begin position="248"/>
        <end position="304"/>
    </location>
</feature>
<dbReference type="CDD" id="cd02248">
    <property type="entry name" value="Peptidase_C1A"/>
    <property type="match status" value="1"/>
</dbReference>
<dbReference type="InterPro" id="IPR039417">
    <property type="entry name" value="Peptidase_C1A_papain-like"/>
</dbReference>
<dbReference type="InterPro" id="IPR025660">
    <property type="entry name" value="Pept_his_AS"/>
</dbReference>
<keyword evidence="4" id="KW-0788">Thiol protease</keyword>
<dbReference type="Gene3D" id="3.90.70.10">
    <property type="entry name" value="Cysteine proteinases"/>
    <property type="match status" value="1"/>
</dbReference>
<dbReference type="PROSITE" id="PS00139">
    <property type="entry name" value="THIOL_PROTEASE_CYS"/>
    <property type="match status" value="1"/>
</dbReference>
<evidence type="ECO:0008006" key="12">
    <source>
        <dbReference type="Google" id="ProtNLM"/>
    </source>
</evidence>
<gene>
    <name evidence="10" type="ORF">KUTeg_016650</name>
</gene>
<dbReference type="PROSITE" id="PS00640">
    <property type="entry name" value="THIOL_PROTEASE_ASN"/>
    <property type="match status" value="1"/>
</dbReference>
<feature type="chain" id="PRO_5045396751" description="Counting factor associated protein D" evidence="7">
    <location>
        <begin position="31"/>
        <end position="551"/>
    </location>
</feature>
<dbReference type="Pfam" id="PF08246">
    <property type="entry name" value="Inhibitor_I29"/>
    <property type="match status" value="1"/>
</dbReference>
<keyword evidence="7" id="KW-0732">Signal</keyword>
<feature type="signal peptide" evidence="7">
    <location>
        <begin position="1"/>
        <end position="30"/>
    </location>
</feature>
<keyword evidence="5" id="KW-0865">Zymogen</keyword>
<evidence type="ECO:0000256" key="5">
    <source>
        <dbReference type="ARBA" id="ARBA00023145"/>
    </source>
</evidence>
<dbReference type="Proteomes" id="UP001217089">
    <property type="component" value="Unassembled WGS sequence"/>
</dbReference>
<evidence type="ECO:0000259" key="9">
    <source>
        <dbReference type="SMART" id="SM00848"/>
    </source>
</evidence>
<dbReference type="PANTHER" id="PTHR12411">
    <property type="entry name" value="CYSTEINE PROTEASE FAMILY C1-RELATED"/>
    <property type="match status" value="1"/>
</dbReference>
<dbReference type="InterPro" id="IPR013128">
    <property type="entry name" value="Peptidase_C1A"/>
</dbReference>
<keyword evidence="2" id="KW-0645">Protease</keyword>
<comment type="similarity">
    <text evidence="1">Belongs to the peptidase C1 family.</text>
</comment>
<dbReference type="Pfam" id="PF00112">
    <property type="entry name" value="Peptidase_C1"/>
    <property type="match status" value="1"/>
</dbReference>
<dbReference type="SMART" id="SM00848">
    <property type="entry name" value="Inhibitor_I29"/>
    <property type="match status" value="1"/>
</dbReference>
<evidence type="ECO:0000259" key="8">
    <source>
        <dbReference type="SMART" id="SM00645"/>
    </source>
</evidence>
<dbReference type="EMBL" id="JARBDR010000813">
    <property type="protein sequence ID" value="KAJ8306105.1"/>
    <property type="molecule type" value="Genomic_DNA"/>
</dbReference>
<dbReference type="PRINTS" id="PR00705">
    <property type="entry name" value="PAPAIN"/>
</dbReference>
<evidence type="ECO:0000256" key="6">
    <source>
        <dbReference type="ARBA" id="ARBA00023157"/>
    </source>
</evidence>